<feature type="region of interest" description="Disordered" evidence="1">
    <location>
        <begin position="20"/>
        <end position="67"/>
    </location>
</feature>
<feature type="compositionally biased region" description="Basic and acidic residues" evidence="1">
    <location>
        <begin position="135"/>
        <end position="147"/>
    </location>
</feature>
<feature type="compositionally biased region" description="Polar residues" evidence="1">
    <location>
        <begin position="245"/>
        <end position="256"/>
    </location>
</feature>
<reference evidence="2" key="1">
    <citation type="submission" date="2023-04" db="EMBL/GenBank/DDBJ databases">
        <title>Phytophthora fragariaefolia NBRC 109709.</title>
        <authorList>
            <person name="Ichikawa N."/>
            <person name="Sato H."/>
            <person name="Tonouchi N."/>
        </authorList>
    </citation>
    <scope>NUCLEOTIDE SEQUENCE</scope>
    <source>
        <strain evidence="2">NBRC 109709</strain>
    </source>
</reference>
<proteinExistence type="predicted"/>
<evidence type="ECO:0000313" key="2">
    <source>
        <dbReference type="EMBL" id="GMF43668.1"/>
    </source>
</evidence>
<keyword evidence="3" id="KW-1185">Reference proteome</keyword>
<protein>
    <submittedName>
        <fullName evidence="2">Unnamed protein product</fullName>
    </submittedName>
</protein>
<name>A0A9W6XRA8_9STRA</name>
<comment type="caution">
    <text evidence="2">The sequence shown here is derived from an EMBL/GenBank/DDBJ whole genome shotgun (WGS) entry which is preliminary data.</text>
</comment>
<evidence type="ECO:0000256" key="1">
    <source>
        <dbReference type="SAM" id="MobiDB-lite"/>
    </source>
</evidence>
<organism evidence="2 3">
    <name type="scientific">Phytophthora fragariaefolia</name>
    <dbReference type="NCBI Taxonomy" id="1490495"/>
    <lineage>
        <taxon>Eukaryota</taxon>
        <taxon>Sar</taxon>
        <taxon>Stramenopiles</taxon>
        <taxon>Oomycota</taxon>
        <taxon>Peronosporomycetes</taxon>
        <taxon>Peronosporales</taxon>
        <taxon>Peronosporaceae</taxon>
        <taxon>Phytophthora</taxon>
    </lineage>
</organism>
<dbReference type="Proteomes" id="UP001165121">
    <property type="component" value="Unassembled WGS sequence"/>
</dbReference>
<dbReference type="EMBL" id="BSXT01001579">
    <property type="protein sequence ID" value="GMF43668.1"/>
    <property type="molecule type" value="Genomic_DNA"/>
</dbReference>
<sequence>MSHVAIALVQNTVCTWLQQRHERRSGTQQQQRHAEPHAPHPGQSAGSEHLHGLEHAGGEKHGQHQLARGQQILVIRVESDDALVHDARDRGDEHHHDHRADEAQAGDAAGQVRLARAQRVGQVGHEAVAGNGAGHPEKGPEATKRERVKVPAEPGAVVVLSVCDSVAEESEGLEPGSHNCCDRRPDKAQTRPRTDAVNEDIVTTSGYKNRNHPHDRSGKQNSHRLQVLPKTKQGKRVSQAIKNEGTATNTTNLRQQ</sequence>
<gene>
    <name evidence="2" type="ORF">Pfra01_001485500</name>
</gene>
<feature type="compositionally biased region" description="Basic and acidic residues" evidence="1">
    <location>
        <begin position="48"/>
        <end position="62"/>
    </location>
</feature>
<dbReference type="AlphaFoldDB" id="A0A9W6XRA8"/>
<evidence type="ECO:0000313" key="3">
    <source>
        <dbReference type="Proteomes" id="UP001165121"/>
    </source>
</evidence>
<accession>A0A9W6XRA8</accession>
<feature type="region of interest" description="Disordered" evidence="1">
    <location>
        <begin position="171"/>
        <end position="256"/>
    </location>
</feature>
<feature type="region of interest" description="Disordered" evidence="1">
    <location>
        <begin position="126"/>
        <end position="147"/>
    </location>
</feature>
<feature type="compositionally biased region" description="Basic and acidic residues" evidence="1">
    <location>
        <begin position="180"/>
        <end position="196"/>
    </location>
</feature>